<evidence type="ECO:0000256" key="2">
    <source>
        <dbReference type="ARBA" id="ARBA00012483"/>
    </source>
</evidence>
<evidence type="ECO:0000313" key="7">
    <source>
        <dbReference type="RefSeq" id="XP_007951943.1"/>
    </source>
</evidence>
<keyword evidence="6" id="KW-1185">Reference proteome</keyword>
<feature type="region of interest" description="Disordered" evidence="4">
    <location>
        <begin position="438"/>
        <end position="483"/>
    </location>
</feature>
<gene>
    <name evidence="7" type="primary">LOC103208074</name>
</gene>
<dbReference type="GeneID" id="103208074"/>
<dbReference type="GO" id="GO:0006513">
    <property type="term" value="P:protein monoubiquitination"/>
    <property type="evidence" value="ECO:0007669"/>
    <property type="project" value="TreeGrafter"/>
</dbReference>
<dbReference type="GO" id="GO:0061630">
    <property type="term" value="F:ubiquitin protein ligase activity"/>
    <property type="evidence" value="ECO:0007669"/>
    <property type="project" value="UniProtKB-EC"/>
</dbReference>
<evidence type="ECO:0000256" key="3">
    <source>
        <dbReference type="ARBA" id="ARBA00022679"/>
    </source>
</evidence>
<protein>
    <recommendedName>
        <fullName evidence="2">RING-type E3 ubiquitin transferase</fullName>
        <ecNumber evidence="2">2.3.2.27</ecNumber>
    </recommendedName>
</protein>
<feature type="compositionally biased region" description="Basic residues" evidence="4">
    <location>
        <begin position="519"/>
        <end position="531"/>
    </location>
</feature>
<sequence length="724" mass="84155">MPLDRSSDCECSSCSEDIQKECNWNPCCNKYSDDSLYSRSRKKSSPSCVQYFPSQCCPTRPDSDTKEEDAVFLPSEEERSLESSQNNNVRLISEGTARKIRPLRELTIQELLSEFGDNTKLHPNVTSLGHFKDQVAMKFRRALYYSGIWVSYIQGNRIEKHLSANYFKRNPGCLHRLIPWLKRELTAVYGDYGHTVKTILATILQHMTEYDLDNESFTNLLEPYLLQHTHHFLHEFISFVHSPYNMENYDQRAIYQCSAPSPRMKKKSIGFAPFLPLPVDKTLLISHPDTRQAENTQWQWTNEEKPLSDLKPFPNAKSSLKKSDTSRVHHKTARKTHVWMKNKPEPGDHKGTCPTNSILNWTEQGERGTGLVDCKTHVQQRKTERVKLFPGQVQDLGKSETMTRTLSTPTTFNQGQTRKCGLSERRVLSLGQQENFQKKEVEKNKYPDSSPKYLQRRLPRERSLSTCKARKRDPSWGCTSETALSPKRESSRKLCAFRKKKTKFKQSSQFAEVGSHSSRTIKRRSRSRSQRSKSWCIGQRRRSLSRESSNFSLKGSYRGKYFTQNISCEPSKEKNANGYELNHGQASSITVQSVKLSATPREKPKYPTDEDTSDAGSCDSPMFLEIERHRSPRKQKMRHRPTFPRARKSRALGHRKNECCFPDKQIIEEFRSDVWDQDDIRSDVWDQDDIRQMSSPLYASSYRRQIQKKQNVNLQRCYWAMNER</sequence>
<feature type="region of interest" description="Disordered" evidence="4">
    <location>
        <begin position="596"/>
        <end position="618"/>
    </location>
</feature>
<name>A0A8B7AVF6_ORYAF</name>
<proteinExistence type="predicted"/>
<dbReference type="PANTHER" id="PTHR46077:SF3">
    <property type="entry name" value="TOPOISOMERASE I BINDING, ARGININE_SERINE-RICH LIKE"/>
    <property type="match status" value="1"/>
</dbReference>
<dbReference type="Pfam" id="PF26084">
    <property type="entry name" value="PWI_Topors"/>
    <property type="match status" value="1"/>
</dbReference>
<dbReference type="EC" id="2.3.2.27" evidence="2"/>
<evidence type="ECO:0000313" key="6">
    <source>
        <dbReference type="Proteomes" id="UP000694850"/>
    </source>
</evidence>
<dbReference type="InterPro" id="IPR058745">
    <property type="entry name" value="PWI_Topors"/>
</dbReference>
<feature type="domain" description="Topors PWI-like" evidence="5">
    <location>
        <begin position="172"/>
        <end position="241"/>
    </location>
</feature>
<dbReference type="PANTHER" id="PTHR46077">
    <property type="entry name" value="E3 UBIQUITIN-PROTEIN LIGASE TOPORS"/>
    <property type="match status" value="1"/>
</dbReference>
<feature type="region of interest" description="Disordered" evidence="4">
    <location>
        <begin position="294"/>
        <end position="336"/>
    </location>
</feature>
<comment type="catalytic activity">
    <reaction evidence="1">
        <text>S-ubiquitinyl-[E2 ubiquitin-conjugating enzyme]-L-cysteine + [acceptor protein]-L-lysine = [E2 ubiquitin-conjugating enzyme]-L-cysteine + N(6)-ubiquitinyl-[acceptor protein]-L-lysine.</text>
        <dbReference type="EC" id="2.3.2.27"/>
    </reaction>
</comment>
<organism evidence="6 7">
    <name type="scientific">Orycteropus afer afer</name>
    <dbReference type="NCBI Taxonomy" id="1230840"/>
    <lineage>
        <taxon>Eukaryota</taxon>
        <taxon>Metazoa</taxon>
        <taxon>Chordata</taxon>
        <taxon>Craniata</taxon>
        <taxon>Vertebrata</taxon>
        <taxon>Euteleostomi</taxon>
        <taxon>Mammalia</taxon>
        <taxon>Eutheria</taxon>
        <taxon>Afrotheria</taxon>
        <taxon>Tubulidentata</taxon>
        <taxon>Orycteropodidae</taxon>
        <taxon>Orycteropus</taxon>
    </lineage>
</organism>
<keyword evidence="3" id="KW-0808">Transferase</keyword>
<dbReference type="OrthoDB" id="21204at2759"/>
<dbReference type="GO" id="GO:0000209">
    <property type="term" value="P:protein polyubiquitination"/>
    <property type="evidence" value="ECO:0007669"/>
    <property type="project" value="TreeGrafter"/>
</dbReference>
<evidence type="ECO:0000259" key="5">
    <source>
        <dbReference type="Pfam" id="PF26084"/>
    </source>
</evidence>
<dbReference type="Proteomes" id="UP000694850">
    <property type="component" value="Unplaced"/>
</dbReference>
<feature type="compositionally biased region" description="Low complexity" evidence="4">
    <location>
        <begin position="506"/>
        <end position="518"/>
    </location>
</feature>
<dbReference type="RefSeq" id="XP_007951943.1">
    <property type="nucleotide sequence ID" value="XM_007953752.1"/>
</dbReference>
<feature type="region of interest" description="Disordered" evidence="4">
    <location>
        <begin position="506"/>
        <end position="540"/>
    </location>
</feature>
<evidence type="ECO:0000256" key="4">
    <source>
        <dbReference type="SAM" id="MobiDB-lite"/>
    </source>
</evidence>
<dbReference type="AlphaFoldDB" id="A0A8B7AVF6"/>
<accession>A0A8B7AVF6</accession>
<evidence type="ECO:0000256" key="1">
    <source>
        <dbReference type="ARBA" id="ARBA00000900"/>
    </source>
</evidence>
<reference evidence="7" key="1">
    <citation type="submission" date="2025-08" db="UniProtKB">
        <authorList>
            <consortium name="RefSeq"/>
        </authorList>
    </citation>
    <scope>IDENTIFICATION</scope>
</reference>